<reference evidence="2 3" key="1">
    <citation type="submission" date="2022-07" db="EMBL/GenBank/DDBJ databases">
        <authorList>
            <person name="Xamxidin M."/>
            <person name="Wu M."/>
        </authorList>
    </citation>
    <scope>NUCLEOTIDE SEQUENCE [LARGE SCALE GENOMIC DNA]</scope>
    <source>
        <strain evidence="2 3">NBRC 111650</strain>
    </source>
</reference>
<proteinExistence type="predicted"/>
<dbReference type="InterPro" id="IPR025245">
    <property type="entry name" value="DUF4197"/>
</dbReference>
<keyword evidence="1" id="KW-0732">Signal</keyword>
<evidence type="ECO:0000313" key="3">
    <source>
        <dbReference type="Proteomes" id="UP001204142"/>
    </source>
</evidence>
<dbReference type="EMBL" id="JANIGO010000001">
    <property type="protein sequence ID" value="MCQ8895601.1"/>
    <property type="molecule type" value="Genomic_DNA"/>
</dbReference>
<sequence length="234" mass="24359">MPRITELLLATSRCAAFVAMLTASSVAFAADLSSISNTDAASALRTTLSKGAESAVASLGKSGGFLNNPAVHIPLPPAVESSKKMLKMVGMSGQLDTLETSMNQAAEAAVPQAKTLLQKAIQNMSVQDAKQVLQGGDTAVTDFFRSKTQADLTTLLMPIVKAKTAQVGVTQQYNALAEKGSKFGLLKPEEANLDGYVTGKALDGLYHMIAEEEKSIRANPAAAGASILKKVFGG</sequence>
<feature type="chain" id="PRO_5045681133" evidence="1">
    <location>
        <begin position="30"/>
        <end position="234"/>
    </location>
</feature>
<dbReference type="RefSeq" id="WP_256763289.1">
    <property type="nucleotide sequence ID" value="NZ_JANIGO010000001.1"/>
</dbReference>
<comment type="caution">
    <text evidence="2">The sequence shown here is derived from an EMBL/GenBank/DDBJ whole genome shotgun (WGS) entry which is preliminary data.</text>
</comment>
<name>A0ABT1WDL0_9BURK</name>
<evidence type="ECO:0000256" key="1">
    <source>
        <dbReference type="SAM" id="SignalP"/>
    </source>
</evidence>
<keyword evidence="3" id="KW-1185">Reference proteome</keyword>
<evidence type="ECO:0000313" key="2">
    <source>
        <dbReference type="EMBL" id="MCQ8895601.1"/>
    </source>
</evidence>
<organism evidence="2 3">
    <name type="scientific">Limnobacter humi</name>
    <dbReference type="NCBI Taxonomy" id="1778671"/>
    <lineage>
        <taxon>Bacteria</taxon>
        <taxon>Pseudomonadati</taxon>
        <taxon>Pseudomonadota</taxon>
        <taxon>Betaproteobacteria</taxon>
        <taxon>Burkholderiales</taxon>
        <taxon>Burkholderiaceae</taxon>
        <taxon>Limnobacter</taxon>
    </lineage>
</organism>
<dbReference type="Pfam" id="PF13852">
    <property type="entry name" value="DUF4197"/>
    <property type="match status" value="1"/>
</dbReference>
<dbReference type="Proteomes" id="UP001204142">
    <property type="component" value="Unassembled WGS sequence"/>
</dbReference>
<protein>
    <submittedName>
        <fullName evidence="2">DUF4197 domain-containing protein</fullName>
    </submittedName>
</protein>
<gene>
    <name evidence="2" type="ORF">NQT62_03980</name>
</gene>
<accession>A0ABT1WDL0</accession>
<feature type="signal peptide" evidence="1">
    <location>
        <begin position="1"/>
        <end position="29"/>
    </location>
</feature>